<evidence type="ECO:0000313" key="5">
    <source>
        <dbReference type="EMBL" id="SCZ40651.1"/>
    </source>
</evidence>
<dbReference type="PROSITE" id="PS01124">
    <property type="entry name" value="HTH_ARAC_FAMILY_2"/>
    <property type="match status" value="1"/>
</dbReference>
<dbReference type="PROSITE" id="PS00041">
    <property type="entry name" value="HTH_ARAC_FAMILY_1"/>
    <property type="match status" value="1"/>
</dbReference>
<proteinExistence type="predicted"/>
<dbReference type="AlphaFoldDB" id="A0A1G5NV87"/>
<reference evidence="6" key="1">
    <citation type="submission" date="2016-10" db="EMBL/GenBank/DDBJ databases">
        <authorList>
            <person name="Varghese N."/>
            <person name="Submissions S."/>
        </authorList>
    </citation>
    <scope>NUCLEOTIDE SEQUENCE [LARGE SCALE GENOMIC DNA]</scope>
    <source>
        <strain evidence="6">DSM 2698</strain>
    </source>
</reference>
<evidence type="ECO:0000256" key="1">
    <source>
        <dbReference type="ARBA" id="ARBA00023015"/>
    </source>
</evidence>
<keyword evidence="1" id="KW-0805">Transcription regulation</keyword>
<keyword evidence="3" id="KW-0804">Transcription</keyword>
<dbReference type="RefSeq" id="WP_170130463.1">
    <property type="nucleotide sequence ID" value="NZ_FMVW01000006.1"/>
</dbReference>
<dbReference type="PANTHER" id="PTHR47893">
    <property type="entry name" value="REGULATORY PROTEIN PCHR"/>
    <property type="match status" value="1"/>
</dbReference>
<dbReference type="InterPro" id="IPR018060">
    <property type="entry name" value="HTH_AraC"/>
</dbReference>
<evidence type="ECO:0000259" key="4">
    <source>
        <dbReference type="PROSITE" id="PS01124"/>
    </source>
</evidence>
<dbReference type="GO" id="GO:0003700">
    <property type="term" value="F:DNA-binding transcription factor activity"/>
    <property type="evidence" value="ECO:0007669"/>
    <property type="project" value="InterPro"/>
</dbReference>
<dbReference type="SUPFAM" id="SSF46689">
    <property type="entry name" value="Homeodomain-like"/>
    <property type="match status" value="2"/>
</dbReference>
<dbReference type="PANTHER" id="PTHR47893:SF1">
    <property type="entry name" value="REGULATORY PROTEIN PCHR"/>
    <property type="match status" value="1"/>
</dbReference>
<dbReference type="InterPro" id="IPR009057">
    <property type="entry name" value="Homeodomain-like_sf"/>
</dbReference>
<feature type="domain" description="HTH araC/xylS-type" evidence="4">
    <location>
        <begin position="226"/>
        <end position="324"/>
    </location>
</feature>
<dbReference type="SMART" id="SM00342">
    <property type="entry name" value="HTH_ARAC"/>
    <property type="match status" value="1"/>
</dbReference>
<gene>
    <name evidence="5" type="ORF">SAMN03080610_02623</name>
</gene>
<dbReference type="InterPro" id="IPR053142">
    <property type="entry name" value="PchR_regulatory_protein"/>
</dbReference>
<dbReference type="GO" id="GO:0043565">
    <property type="term" value="F:sequence-specific DNA binding"/>
    <property type="evidence" value="ECO:0007669"/>
    <property type="project" value="InterPro"/>
</dbReference>
<dbReference type="Gene3D" id="1.10.10.60">
    <property type="entry name" value="Homeodomain-like"/>
    <property type="match status" value="1"/>
</dbReference>
<protein>
    <submittedName>
        <fullName evidence="5">AraC-type DNA-binding protein</fullName>
    </submittedName>
</protein>
<dbReference type="Pfam" id="PF12833">
    <property type="entry name" value="HTH_18"/>
    <property type="match status" value="1"/>
</dbReference>
<organism evidence="5 6">
    <name type="scientific">Afifella marina DSM 2698</name>
    <dbReference type="NCBI Taxonomy" id="1120955"/>
    <lineage>
        <taxon>Bacteria</taxon>
        <taxon>Pseudomonadati</taxon>
        <taxon>Pseudomonadota</taxon>
        <taxon>Alphaproteobacteria</taxon>
        <taxon>Hyphomicrobiales</taxon>
        <taxon>Afifellaceae</taxon>
        <taxon>Afifella</taxon>
    </lineage>
</organism>
<keyword evidence="6" id="KW-1185">Reference proteome</keyword>
<evidence type="ECO:0000256" key="2">
    <source>
        <dbReference type="ARBA" id="ARBA00023125"/>
    </source>
</evidence>
<evidence type="ECO:0000313" key="6">
    <source>
        <dbReference type="Proteomes" id="UP000199347"/>
    </source>
</evidence>
<accession>A0A1G5NV87</accession>
<dbReference type="Proteomes" id="UP000199347">
    <property type="component" value="Unassembled WGS sequence"/>
</dbReference>
<dbReference type="InterPro" id="IPR018062">
    <property type="entry name" value="HTH_AraC-typ_CS"/>
</dbReference>
<dbReference type="EMBL" id="FMVW01000006">
    <property type="protein sequence ID" value="SCZ40651.1"/>
    <property type="molecule type" value="Genomic_DNA"/>
</dbReference>
<keyword evidence="2 5" id="KW-0238">DNA-binding</keyword>
<dbReference type="STRING" id="1120955.SAMN03080610_02623"/>
<evidence type="ECO:0000256" key="3">
    <source>
        <dbReference type="ARBA" id="ARBA00023163"/>
    </source>
</evidence>
<name>A0A1G5NV87_AFIMA</name>
<sequence>MDGLTAQEFDRFARDGRRAFRLHTPNVRGSDVVVRGEFMNMELRRGLHVHHSDVVNLRDLDTEVELPAHFSIKLLLRGSTFAAVGRHVLPMPEGDGGTQPVAIALAQTEPATFRRQGRQGQRLHRLNIAITPEWFESSDFFAHCNAREVAHFCNRHLALAAWTPGRSILSRAEEIADSKGLQPWLRRLHIESSVLGIIAATFDFLTGRSGEDEAASLSRTERLRLARAEEILRGSVGSLPSVDVLARAAGVSENTLQRLFHTAYGTTVFNYVRTMRLDKARRILEEDGISIDEAAYLAGYTSAANFSTAFKRQYGMSPGCCRCRLGRSVVVRRR</sequence>